<proteinExistence type="inferred from homology"/>
<evidence type="ECO:0000256" key="2">
    <source>
        <dbReference type="ARBA" id="ARBA00006370"/>
    </source>
</evidence>
<dbReference type="OrthoDB" id="6489064at2759"/>
<keyword evidence="4" id="KW-0732">Signal</keyword>
<accession>A0A6M2CHP7</accession>
<feature type="chain" id="PRO_5026842614" evidence="4">
    <location>
        <begin position="17"/>
        <end position="145"/>
    </location>
</feature>
<comment type="similarity">
    <text evidence="2">Belongs to the NPC2 family.</text>
</comment>
<organism evidence="6">
    <name type="scientific">Rhipicephalus microplus</name>
    <name type="common">Cattle tick</name>
    <name type="synonym">Boophilus microplus</name>
    <dbReference type="NCBI Taxonomy" id="6941"/>
    <lineage>
        <taxon>Eukaryota</taxon>
        <taxon>Metazoa</taxon>
        <taxon>Ecdysozoa</taxon>
        <taxon>Arthropoda</taxon>
        <taxon>Chelicerata</taxon>
        <taxon>Arachnida</taxon>
        <taxon>Acari</taxon>
        <taxon>Parasitiformes</taxon>
        <taxon>Ixodida</taxon>
        <taxon>Ixodoidea</taxon>
        <taxon>Ixodidae</taxon>
        <taxon>Rhipicephalinae</taxon>
        <taxon>Rhipicephalus</taxon>
        <taxon>Boophilus</taxon>
    </lineage>
</organism>
<dbReference type="Pfam" id="PF02221">
    <property type="entry name" value="E1_DerP2_DerF2"/>
    <property type="match status" value="1"/>
</dbReference>
<dbReference type="PANTHER" id="PTHR11306">
    <property type="entry name" value="NIEMANN PICK TYPE C2 PROTEIN NPC2-RELATED"/>
    <property type="match status" value="1"/>
</dbReference>
<dbReference type="InterPro" id="IPR039670">
    <property type="entry name" value="NPC2-like"/>
</dbReference>
<keyword evidence="3" id="KW-0964">Secreted</keyword>
<evidence type="ECO:0000313" key="6">
    <source>
        <dbReference type="EMBL" id="NOV32794.1"/>
    </source>
</evidence>
<reference evidence="6" key="1">
    <citation type="submission" date="2019-09" db="EMBL/GenBank/DDBJ databases">
        <title>Organ-specific transcriptomic study of the physiology of the cattle tick, Rhipicephalus microplus.</title>
        <authorList>
            <person name="Tirloni L."/>
            <person name="Braz G."/>
            <person name="Gandara A.C.P."/>
            <person name="Sabadin G.A."/>
            <person name="da Silva R.M."/>
            <person name="Guizzo M.G."/>
            <person name="Machado J.A."/>
            <person name="Costa E.P."/>
            <person name="Gomes H.F."/>
            <person name="Moraes J."/>
            <person name="Mota M.B.S."/>
            <person name="Mesquita R.D."/>
            <person name="Alvarenga P.H."/>
            <person name="Alves F."/>
            <person name="Seixas A."/>
            <person name="da Fonseca R.N."/>
            <person name="Fogaca A."/>
            <person name="Logullo C."/>
            <person name="Tanaka A."/>
            <person name="Daffre S."/>
            <person name="Termignoni C."/>
            <person name="Vaz I.S.Jr."/>
            <person name="Oliveira P.L."/>
            <person name="Ribeiro J.M."/>
        </authorList>
    </citation>
    <scope>NUCLEOTIDE SEQUENCE</scope>
    <source>
        <strain evidence="6">Porto Alegre</strain>
    </source>
</reference>
<sequence length="145" mass="15589">MIRFVACLLLCGLAAAQRRDIIYEDCGSQAKILSAQIEPCDSDPCVLKRGTKPKVYFTVTSDQDTEKATLDATIGVFGLEISVPGLDKDLCENMVKCPISKGQTYSGVMEVYVPPFAPAMKTHVSLKVVGDKGVSVCAKTPITVE</sequence>
<name>A0A6M2CHP7_RHIMP</name>
<dbReference type="SMART" id="SM00737">
    <property type="entry name" value="ML"/>
    <property type="match status" value="1"/>
</dbReference>
<protein>
    <submittedName>
        <fullName evidence="6">Putative ml domain protein</fullName>
    </submittedName>
</protein>
<dbReference type="SUPFAM" id="SSF81296">
    <property type="entry name" value="E set domains"/>
    <property type="match status" value="1"/>
</dbReference>
<evidence type="ECO:0000256" key="4">
    <source>
        <dbReference type="SAM" id="SignalP"/>
    </source>
</evidence>
<dbReference type="GO" id="GO:0005576">
    <property type="term" value="C:extracellular region"/>
    <property type="evidence" value="ECO:0007669"/>
    <property type="project" value="UniProtKB-SubCell"/>
</dbReference>
<evidence type="ECO:0000259" key="5">
    <source>
        <dbReference type="SMART" id="SM00737"/>
    </source>
</evidence>
<evidence type="ECO:0000256" key="1">
    <source>
        <dbReference type="ARBA" id="ARBA00004613"/>
    </source>
</evidence>
<dbReference type="InterPro" id="IPR003172">
    <property type="entry name" value="ML_dom"/>
</dbReference>
<feature type="signal peptide" evidence="4">
    <location>
        <begin position="1"/>
        <end position="16"/>
    </location>
</feature>
<dbReference type="InterPro" id="IPR014756">
    <property type="entry name" value="Ig_E-set"/>
</dbReference>
<dbReference type="PANTHER" id="PTHR11306:SF68">
    <property type="entry name" value="NPC INTRACELLULAR CHOLESTEROL TRANSPORTER 2"/>
    <property type="match status" value="1"/>
</dbReference>
<dbReference type="VEuPathDB" id="VectorBase:LOC119186887"/>
<dbReference type="GO" id="GO:0032934">
    <property type="term" value="F:sterol binding"/>
    <property type="evidence" value="ECO:0007669"/>
    <property type="project" value="InterPro"/>
</dbReference>
<feature type="domain" description="MD-2-related lipid-recognition" evidence="5">
    <location>
        <begin position="23"/>
        <end position="142"/>
    </location>
</feature>
<dbReference type="EMBL" id="GHWJ01000057">
    <property type="protein sequence ID" value="NOV32794.1"/>
    <property type="molecule type" value="Transcribed_RNA"/>
</dbReference>
<dbReference type="FunFam" id="2.60.40.770:FF:000001">
    <property type="entry name" value="NPC intracellular cholesterol transporter 2"/>
    <property type="match status" value="1"/>
</dbReference>
<comment type="subcellular location">
    <subcellularLocation>
        <location evidence="1">Secreted</location>
    </subcellularLocation>
</comment>
<dbReference type="Gene3D" id="2.60.40.770">
    <property type="match status" value="1"/>
</dbReference>
<evidence type="ECO:0000256" key="3">
    <source>
        <dbReference type="ARBA" id="ARBA00022525"/>
    </source>
</evidence>
<dbReference type="GO" id="GO:0015918">
    <property type="term" value="P:sterol transport"/>
    <property type="evidence" value="ECO:0007669"/>
    <property type="project" value="InterPro"/>
</dbReference>
<dbReference type="AlphaFoldDB" id="A0A6M2CHP7"/>